<evidence type="ECO:0000313" key="2">
    <source>
        <dbReference type="Proteomes" id="UP000596276"/>
    </source>
</evidence>
<keyword evidence="2" id="KW-1185">Reference proteome</keyword>
<accession>A0A7U2MQY3</accession>
<reference evidence="2" key="1">
    <citation type="journal article" date="2021" name="G3 (Bethesda)">
        <title>Chromosome assembled and annotated genome sequence of Aspergillus flavus NRRL 3357.</title>
        <authorList>
            <person name="Skerker J.M."/>
            <person name="Pianalto K.M."/>
            <person name="Mondo S.J."/>
            <person name="Yang K."/>
            <person name="Arkin A.P."/>
            <person name="Keller N.P."/>
            <person name="Grigoriev I.V."/>
            <person name="Louise Glass N.L."/>
        </authorList>
    </citation>
    <scope>NUCLEOTIDE SEQUENCE [LARGE SCALE GENOMIC DNA]</scope>
    <source>
        <strain evidence="2">ATCC 200026 / FGSC A1120 / IAM 13836 / NRRL 3357 / JCM 12722 / SRRC 167</strain>
    </source>
</reference>
<dbReference type="Proteomes" id="UP000596276">
    <property type="component" value="Chromosome 1"/>
</dbReference>
<dbReference type="Gene3D" id="3.50.50.60">
    <property type="entry name" value="FAD/NAD(P)-binding domain"/>
    <property type="match status" value="1"/>
</dbReference>
<sequence>MVSPRYKRVALVGGGPAGLAAIRELVQEQCFDYIRVFERKDRVGEIWSAFNLFSAINDSADFSKSAKEKPGLRSPIYETLDTNAGARTMAAVFADLGWRFVQILPFIYSSIQPKLWREFFAGRSGGLPEIEEQGRWDKERLECKGPTELFHEVKPDFAEYYGWLRELAGVGECVDGLGLPEFQPHWVDSDLEILFAKSKYWGTLRSRRESLGYPRQSL</sequence>
<evidence type="ECO:0000313" key="1">
    <source>
        <dbReference type="EMBL" id="QRD88173.1"/>
    </source>
</evidence>
<organism evidence="1 2">
    <name type="scientific">Aspergillus flavus (strain ATCC 200026 / FGSC A1120 / IAM 13836 / NRRL 3357 / JCM 12722 / SRRC 167)</name>
    <dbReference type="NCBI Taxonomy" id="332952"/>
    <lineage>
        <taxon>Eukaryota</taxon>
        <taxon>Fungi</taxon>
        <taxon>Dikarya</taxon>
        <taxon>Ascomycota</taxon>
        <taxon>Pezizomycotina</taxon>
        <taxon>Eurotiomycetes</taxon>
        <taxon>Eurotiomycetidae</taxon>
        <taxon>Eurotiales</taxon>
        <taxon>Aspergillaceae</taxon>
        <taxon>Aspergillus</taxon>
        <taxon>Aspergillus subgen. Circumdati</taxon>
    </lineage>
</organism>
<dbReference type="EMBL" id="CP044619">
    <property type="protein sequence ID" value="QRD88173.1"/>
    <property type="molecule type" value="Genomic_DNA"/>
</dbReference>
<proteinExistence type="predicted"/>
<dbReference type="InterPro" id="IPR036188">
    <property type="entry name" value="FAD/NAD-bd_sf"/>
</dbReference>
<evidence type="ECO:0008006" key="3">
    <source>
        <dbReference type="Google" id="ProtNLM"/>
    </source>
</evidence>
<protein>
    <recommendedName>
        <fullName evidence="3">Dimethylaniline monooxygenase</fullName>
    </recommendedName>
</protein>
<dbReference type="PRINTS" id="PR00419">
    <property type="entry name" value="ADXRDTASE"/>
</dbReference>
<gene>
    <name evidence="1" type="ORF">F9C07_2102023</name>
</gene>
<dbReference type="SUPFAM" id="SSF51905">
    <property type="entry name" value="FAD/NAD(P)-binding domain"/>
    <property type="match status" value="2"/>
</dbReference>
<dbReference type="VEuPathDB" id="FungiDB:F9C07_2102023"/>
<dbReference type="AlphaFoldDB" id="A0A7U2MQY3"/>
<name>A0A7U2MQY3_ASPFN</name>